<evidence type="ECO:0000256" key="2">
    <source>
        <dbReference type="SAM" id="MobiDB-lite"/>
    </source>
</evidence>
<feature type="compositionally biased region" description="Polar residues" evidence="2">
    <location>
        <begin position="227"/>
        <end position="239"/>
    </location>
</feature>
<feature type="region of interest" description="Disordered" evidence="2">
    <location>
        <begin position="827"/>
        <end position="853"/>
    </location>
</feature>
<feature type="compositionally biased region" description="Polar residues" evidence="2">
    <location>
        <begin position="468"/>
        <end position="479"/>
    </location>
</feature>
<dbReference type="SUPFAM" id="SSF52540">
    <property type="entry name" value="P-loop containing nucleoside triphosphate hydrolases"/>
    <property type="match status" value="1"/>
</dbReference>
<organism evidence="3 4">
    <name type="scientific">Tritrichomonas musculus</name>
    <dbReference type="NCBI Taxonomy" id="1915356"/>
    <lineage>
        <taxon>Eukaryota</taxon>
        <taxon>Metamonada</taxon>
        <taxon>Parabasalia</taxon>
        <taxon>Tritrichomonadida</taxon>
        <taxon>Tritrichomonadidae</taxon>
        <taxon>Tritrichomonas</taxon>
    </lineage>
</organism>
<dbReference type="Proteomes" id="UP001470230">
    <property type="component" value="Unassembled WGS sequence"/>
</dbReference>
<evidence type="ECO:0000313" key="3">
    <source>
        <dbReference type="EMBL" id="KAK8890513.1"/>
    </source>
</evidence>
<feature type="compositionally biased region" description="Low complexity" evidence="2">
    <location>
        <begin position="439"/>
        <end position="463"/>
    </location>
</feature>
<feature type="compositionally biased region" description="Basic and acidic residues" evidence="2">
    <location>
        <begin position="798"/>
        <end position="807"/>
    </location>
</feature>
<feature type="compositionally biased region" description="Basic and acidic residues" evidence="2">
    <location>
        <begin position="336"/>
        <end position="347"/>
    </location>
</feature>
<feature type="compositionally biased region" description="Basic residues" evidence="2">
    <location>
        <begin position="1010"/>
        <end position="1030"/>
    </location>
</feature>
<name>A0ABR2KH91_9EUKA</name>
<gene>
    <name evidence="3" type="ORF">M9Y10_035290</name>
</gene>
<feature type="region of interest" description="Disordered" evidence="2">
    <location>
        <begin position="313"/>
        <end position="479"/>
    </location>
</feature>
<proteinExistence type="predicted"/>
<dbReference type="CDD" id="cd00882">
    <property type="entry name" value="Ras_like_GTPase"/>
    <property type="match status" value="1"/>
</dbReference>
<accession>A0ABR2KH91</accession>
<dbReference type="InterPro" id="IPR040385">
    <property type="entry name" value="RABL6"/>
</dbReference>
<feature type="compositionally biased region" description="Polar residues" evidence="2">
    <location>
        <begin position="970"/>
        <end position="993"/>
    </location>
</feature>
<protein>
    <submittedName>
        <fullName evidence="3">Rab-like protein 6</fullName>
    </submittedName>
</protein>
<feature type="compositionally biased region" description="Polar residues" evidence="2">
    <location>
        <begin position="635"/>
        <end position="646"/>
    </location>
</feature>
<feature type="compositionally biased region" description="Polar residues" evidence="2">
    <location>
        <begin position="717"/>
        <end position="742"/>
    </location>
</feature>
<feature type="compositionally biased region" description="Acidic residues" evidence="2">
    <location>
        <begin position="376"/>
        <end position="385"/>
    </location>
</feature>
<feature type="region of interest" description="Disordered" evidence="2">
    <location>
        <begin position="227"/>
        <end position="259"/>
    </location>
</feature>
<feature type="compositionally biased region" description="Polar residues" evidence="2">
    <location>
        <begin position="321"/>
        <end position="335"/>
    </location>
</feature>
<feature type="region of interest" description="Disordered" evidence="2">
    <location>
        <begin position="970"/>
        <end position="1055"/>
    </location>
</feature>
<feature type="compositionally biased region" description="Basic and acidic residues" evidence="2">
    <location>
        <begin position="567"/>
        <end position="583"/>
    </location>
</feature>
<feature type="compositionally biased region" description="Basic and acidic residues" evidence="2">
    <location>
        <begin position="403"/>
        <end position="419"/>
    </location>
</feature>
<feature type="compositionally biased region" description="Basic and acidic residues" evidence="2">
    <location>
        <begin position="665"/>
        <end position="688"/>
    </location>
</feature>
<feature type="compositionally biased region" description="Acidic residues" evidence="2">
    <location>
        <begin position="655"/>
        <end position="664"/>
    </location>
</feature>
<feature type="compositionally biased region" description="Basic and acidic residues" evidence="2">
    <location>
        <begin position="840"/>
        <end position="850"/>
    </location>
</feature>
<comment type="caution">
    <text evidence="3">The sequence shown here is derived from an EMBL/GenBank/DDBJ whole genome shotgun (WGS) entry which is preliminary data.</text>
</comment>
<feature type="compositionally biased region" description="Basic and acidic residues" evidence="2">
    <location>
        <begin position="386"/>
        <end position="396"/>
    </location>
</feature>
<dbReference type="InterPro" id="IPR027417">
    <property type="entry name" value="P-loop_NTPase"/>
</dbReference>
<feature type="coiled-coil region" evidence="1">
    <location>
        <begin position="276"/>
        <end position="312"/>
    </location>
</feature>
<dbReference type="EMBL" id="JAPFFF010000005">
    <property type="protein sequence ID" value="KAK8890513.1"/>
    <property type="molecule type" value="Genomic_DNA"/>
</dbReference>
<feature type="region of interest" description="Disordered" evidence="2">
    <location>
        <begin position="495"/>
        <end position="811"/>
    </location>
</feature>
<dbReference type="PANTHER" id="PTHR14932:SF1">
    <property type="entry name" value="RAB-LIKE PROTEIN 6"/>
    <property type="match status" value="1"/>
</dbReference>
<evidence type="ECO:0000256" key="1">
    <source>
        <dbReference type="SAM" id="Coils"/>
    </source>
</evidence>
<keyword evidence="1" id="KW-0175">Coiled coil</keyword>
<feature type="compositionally biased region" description="Polar residues" evidence="2">
    <location>
        <begin position="601"/>
        <end position="612"/>
    </location>
</feature>
<feature type="compositionally biased region" description="Basic and acidic residues" evidence="2">
    <location>
        <begin position="499"/>
        <end position="525"/>
    </location>
</feature>
<keyword evidence="4" id="KW-1185">Reference proteome</keyword>
<sequence>MGADTSTAPLGSSRPKKQVPIFHQILVVLHGSRKCGKTSLLRRMNGLNFQPQYTPTKCLQASEIIWHPICMPNEAIKIVVWDVVDKAIDPTPQTQRTKQLPDATNVDTFSRADGIIVVYDPRDEDSIKYARSILDQVPQSKPSLIVMNFADSFETNPSVPSLMEPYTNSFFHLTASMKTNQGLAELANWLDLPMNVSLSKIYELHLKQAEEKLSNLKNEFNLTGLNEESADQSSQFKNKGNSKDFWANDDDRKDDTLGIGTGEVPADFFMDDDESDLRAKQNLEKLKKKLNLTEIEEEEEDIDEEMKLKMAKKKSKILSKPTNADKTQSKTISKPDQTRVQDEKEYNSDSEYNEDDNTNKPPQQPALANISFDIPEVAENDNSFFEDDKIENKEDKELENDDIDGKLEELKKKLNLEIPKEEEDKEEKPKVKKSKILPKVKPPQIIIKPAQSQPKIQSQQEQPEITEDSQLPNSQLGKIQNEEVNQIESQRIEITNVSNEKENFFSDESENKEININQDENKTSNKFDIIVPSLNDEINNNNNNTNNEAKITLPSFEDENILNAPNEQKEDIDNRESEEENKPNSENNIDNDISKIDSETKPNTNDFDNITFPSFGDDNFLPSNESKNDSKEETTSVSIPTISDITFPSFGNDDFFGDGDENDETDNHPDESQNLDISKHDEEEEIKKIEKKSKIFPKKEPSVSQNKIDINKDDSESMNTTATTPVSESVSNSIQNEISDQKQIPEITLPSFGDDSNFFSDDDKNENKQTNNPTFPSFEINFDDNSKTSNFFSDDDNLQSKEEKVENDNINEEIQKKKKSIILPKQNTREVSTVTSIEEESNKQNNENKIDSLNLDSTLPDIQDNDINNDSFFTASSTNSQEIAEMPPPPPIDFSNSFLSERQSQPNPITALPVTNTDNIINNSLKPQQNQSVDSDLDIINAIRKQEAGKAEKARQNAALLQARNVSIENDAQMAPSNTDSTPVSSQSASYSQMGDYEAFDETPQTSTREKKHRKHGSSSHRSRRHKSGRKEKTEESDGQNEAGGENNESYLTFD</sequence>
<evidence type="ECO:0000313" key="4">
    <source>
        <dbReference type="Proteomes" id="UP001470230"/>
    </source>
</evidence>
<dbReference type="Gene3D" id="3.40.50.300">
    <property type="entry name" value="P-loop containing nucleotide triphosphate hydrolases"/>
    <property type="match status" value="1"/>
</dbReference>
<feature type="coiled-coil region" evidence="1">
    <location>
        <begin position="199"/>
        <end position="226"/>
    </location>
</feature>
<dbReference type="PANTHER" id="PTHR14932">
    <property type="entry name" value="RAS GTPASE-RELATED"/>
    <property type="match status" value="1"/>
</dbReference>
<reference evidence="3 4" key="1">
    <citation type="submission" date="2024-04" db="EMBL/GenBank/DDBJ databases">
        <title>Tritrichomonas musculus Genome.</title>
        <authorList>
            <person name="Alves-Ferreira E."/>
            <person name="Grigg M."/>
            <person name="Lorenzi H."/>
            <person name="Galac M."/>
        </authorList>
    </citation>
    <scope>NUCLEOTIDE SEQUENCE [LARGE SCALE GENOMIC DNA]</scope>
    <source>
        <strain evidence="3 4">EAF2021</strain>
    </source>
</reference>